<dbReference type="Proteomes" id="UP001056120">
    <property type="component" value="Linkage Group LG06"/>
</dbReference>
<reference evidence="1 2" key="2">
    <citation type="journal article" date="2022" name="Mol. Ecol. Resour.">
        <title>The genomes of chicory, endive, great burdock and yacon provide insights into Asteraceae paleo-polyploidization history and plant inulin production.</title>
        <authorList>
            <person name="Fan W."/>
            <person name="Wang S."/>
            <person name="Wang H."/>
            <person name="Wang A."/>
            <person name="Jiang F."/>
            <person name="Liu H."/>
            <person name="Zhao H."/>
            <person name="Xu D."/>
            <person name="Zhang Y."/>
        </authorList>
    </citation>
    <scope>NUCLEOTIDE SEQUENCE [LARGE SCALE GENOMIC DNA]</scope>
    <source>
        <strain evidence="2">cv. Yunnan</strain>
        <tissue evidence="1">Leaves</tissue>
    </source>
</reference>
<name>A0ACB9IZ54_9ASTR</name>
<evidence type="ECO:0000313" key="1">
    <source>
        <dbReference type="EMBL" id="KAI3812731.1"/>
    </source>
</evidence>
<proteinExistence type="predicted"/>
<reference evidence="2" key="1">
    <citation type="journal article" date="2022" name="Mol. Ecol. Resour.">
        <title>The genomes of chicory, endive, great burdock and yacon provide insights into Asteraceae palaeo-polyploidization history and plant inulin production.</title>
        <authorList>
            <person name="Fan W."/>
            <person name="Wang S."/>
            <person name="Wang H."/>
            <person name="Wang A."/>
            <person name="Jiang F."/>
            <person name="Liu H."/>
            <person name="Zhao H."/>
            <person name="Xu D."/>
            <person name="Zhang Y."/>
        </authorList>
    </citation>
    <scope>NUCLEOTIDE SEQUENCE [LARGE SCALE GENOMIC DNA]</scope>
    <source>
        <strain evidence="2">cv. Yunnan</strain>
    </source>
</reference>
<sequence>MIDILENLRWLCLTKLAESGIIVHVLTRIEQDHFACGYDAWLRYENSRQRRMGQGNPRINGGNTNVIAGIRVNDNTNQGGNERTEVVEKTCSFKRISSTSSRCTQ</sequence>
<accession>A0ACB9IZ54</accession>
<keyword evidence="2" id="KW-1185">Reference proteome</keyword>
<protein>
    <submittedName>
        <fullName evidence="1">Uncharacterized protein</fullName>
    </submittedName>
</protein>
<evidence type="ECO:0000313" key="2">
    <source>
        <dbReference type="Proteomes" id="UP001056120"/>
    </source>
</evidence>
<dbReference type="EMBL" id="CM042023">
    <property type="protein sequence ID" value="KAI3812731.1"/>
    <property type="molecule type" value="Genomic_DNA"/>
</dbReference>
<organism evidence="1 2">
    <name type="scientific">Smallanthus sonchifolius</name>
    <dbReference type="NCBI Taxonomy" id="185202"/>
    <lineage>
        <taxon>Eukaryota</taxon>
        <taxon>Viridiplantae</taxon>
        <taxon>Streptophyta</taxon>
        <taxon>Embryophyta</taxon>
        <taxon>Tracheophyta</taxon>
        <taxon>Spermatophyta</taxon>
        <taxon>Magnoliopsida</taxon>
        <taxon>eudicotyledons</taxon>
        <taxon>Gunneridae</taxon>
        <taxon>Pentapetalae</taxon>
        <taxon>asterids</taxon>
        <taxon>campanulids</taxon>
        <taxon>Asterales</taxon>
        <taxon>Asteraceae</taxon>
        <taxon>Asteroideae</taxon>
        <taxon>Heliantheae alliance</taxon>
        <taxon>Millerieae</taxon>
        <taxon>Smallanthus</taxon>
    </lineage>
</organism>
<gene>
    <name evidence="1" type="ORF">L1987_17443</name>
</gene>
<comment type="caution">
    <text evidence="1">The sequence shown here is derived from an EMBL/GenBank/DDBJ whole genome shotgun (WGS) entry which is preliminary data.</text>
</comment>